<dbReference type="EMBL" id="GHES01030988">
    <property type="protein sequence ID" value="MPA61547.1"/>
    <property type="molecule type" value="Transcribed_RNA"/>
</dbReference>
<name>A0A5B7AXV5_DAVIN</name>
<organism evidence="1">
    <name type="scientific">Davidia involucrata</name>
    <name type="common">Dove tree</name>
    <dbReference type="NCBI Taxonomy" id="16924"/>
    <lineage>
        <taxon>Eukaryota</taxon>
        <taxon>Viridiplantae</taxon>
        <taxon>Streptophyta</taxon>
        <taxon>Embryophyta</taxon>
        <taxon>Tracheophyta</taxon>
        <taxon>Spermatophyta</taxon>
        <taxon>Magnoliopsida</taxon>
        <taxon>eudicotyledons</taxon>
        <taxon>Gunneridae</taxon>
        <taxon>Pentapetalae</taxon>
        <taxon>asterids</taxon>
        <taxon>Cornales</taxon>
        <taxon>Nyssaceae</taxon>
        <taxon>Davidia</taxon>
    </lineage>
</organism>
<dbReference type="AlphaFoldDB" id="A0A5B7AXV5"/>
<evidence type="ECO:0000313" key="1">
    <source>
        <dbReference type="EMBL" id="MPA61547.1"/>
    </source>
</evidence>
<gene>
    <name evidence="1" type="ORF">Din_030988</name>
</gene>
<accession>A0A5B7AXV5</accession>
<proteinExistence type="predicted"/>
<reference evidence="1" key="1">
    <citation type="submission" date="2019-08" db="EMBL/GenBank/DDBJ databases">
        <title>Reference gene set and small RNA set construction with multiple tissues from Davidia involucrata Baill.</title>
        <authorList>
            <person name="Yang H."/>
            <person name="Zhou C."/>
            <person name="Li G."/>
            <person name="Wang J."/>
            <person name="Gao P."/>
            <person name="Wang M."/>
            <person name="Wang R."/>
            <person name="Zhao Y."/>
        </authorList>
    </citation>
    <scope>NUCLEOTIDE SEQUENCE</scope>
    <source>
        <tissue evidence="1">Mixed with DoveR01_LX</tissue>
    </source>
</reference>
<protein>
    <submittedName>
        <fullName evidence="1">Uncharacterized protein</fullName>
    </submittedName>
</protein>
<sequence length="111" mass="12303">MAAEADITEPISVMKGEWESKELTSEPLDITVNKLSLEEMNKAEPWVNEPPEAIKFLDKSENMPVATNIDVENVNAVIKGNVRTIEGEIFLGSLSVTKVAHEETSRLADDY</sequence>